<comment type="function">
    <text evidence="2">Low-potential electron donor to a number of redox enzymes.</text>
</comment>
<dbReference type="PANTHER" id="PTHR42809:SF1">
    <property type="entry name" value="FLAVODOXIN 1"/>
    <property type="match status" value="1"/>
</dbReference>
<evidence type="ECO:0000256" key="5">
    <source>
        <dbReference type="ARBA" id="ARBA00022630"/>
    </source>
</evidence>
<proteinExistence type="inferred from homology"/>
<dbReference type="SUPFAM" id="SSF52218">
    <property type="entry name" value="Flavoproteins"/>
    <property type="match status" value="1"/>
</dbReference>
<evidence type="ECO:0000256" key="4">
    <source>
        <dbReference type="ARBA" id="ARBA00022448"/>
    </source>
</evidence>
<evidence type="ECO:0000256" key="1">
    <source>
        <dbReference type="ARBA" id="ARBA00001917"/>
    </source>
</evidence>
<reference evidence="9 10" key="1">
    <citation type="submission" date="2018-05" db="EMBL/GenBank/DDBJ databases">
        <title>Genomic Encyclopedia of Type Strains, Phase IV (KMG-IV): sequencing the most valuable type-strain genomes for metagenomic binning, comparative biology and taxonomic classification.</title>
        <authorList>
            <person name="Goeker M."/>
        </authorList>
    </citation>
    <scope>NUCLEOTIDE SEQUENCE [LARGE SCALE GENOMIC DNA]</scope>
    <source>
        <strain evidence="9 10">DSM 22440</strain>
    </source>
</reference>
<dbReference type="NCBIfam" id="NF005246">
    <property type="entry name" value="PRK06756.1"/>
    <property type="match status" value="1"/>
</dbReference>
<keyword evidence="10" id="KW-1185">Reference proteome</keyword>
<keyword evidence="4" id="KW-0813">Transport</keyword>
<sequence length="148" mass="16676">MKIAIVYASMTGNTEMIAEEFKAYFDKHSVEYQSYHINHDDFFAFDLTDYDAILFGSYTYGDGELPFELEDFYDELDDEDLSGKIFSLFGSCDSFYPLYGVALDILADKFTAQGATVVGEYLKVDLAPDGEDIKQVHALADTFLNATK</sequence>
<dbReference type="PANTHER" id="PTHR42809">
    <property type="entry name" value="FLAVODOXIN 2"/>
    <property type="match status" value="1"/>
</dbReference>
<comment type="caution">
    <text evidence="9">The sequence shown here is derived from an EMBL/GenBank/DDBJ whole genome shotgun (WGS) entry which is preliminary data.</text>
</comment>
<evidence type="ECO:0000259" key="8">
    <source>
        <dbReference type="PROSITE" id="PS50902"/>
    </source>
</evidence>
<dbReference type="GO" id="GO:0016651">
    <property type="term" value="F:oxidoreductase activity, acting on NAD(P)H"/>
    <property type="evidence" value="ECO:0007669"/>
    <property type="project" value="UniProtKB-ARBA"/>
</dbReference>
<dbReference type="Proteomes" id="UP000247922">
    <property type="component" value="Unassembled WGS sequence"/>
</dbReference>
<name>A0A2V3WCR5_9BACI</name>
<evidence type="ECO:0000256" key="6">
    <source>
        <dbReference type="ARBA" id="ARBA00022643"/>
    </source>
</evidence>
<dbReference type="PROSITE" id="PS50902">
    <property type="entry name" value="FLAVODOXIN_LIKE"/>
    <property type="match status" value="1"/>
</dbReference>
<dbReference type="GO" id="GO:0010181">
    <property type="term" value="F:FMN binding"/>
    <property type="evidence" value="ECO:0007669"/>
    <property type="project" value="InterPro"/>
</dbReference>
<evidence type="ECO:0000256" key="3">
    <source>
        <dbReference type="ARBA" id="ARBA00005267"/>
    </source>
</evidence>
<dbReference type="Pfam" id="PF00258">
    <property type="entry name" value="Flavodoxin_1"/>
    <property type="match status" value="1"/>
</dbReference>
<organism evidence="9 10">
    <name type="scientific">Streptohalobacillus salinus</name>
    <dbReference type="NCBI Taxonomy" id="621096"/>
    <lineage>
        <taxon>Bacteria</taxon>
        <taxon>Bacillati</taxon>
        <taxon>Bacillota</taxon>
        <taxon>Bacilli</taxon>
        <taxon>Bacillales</taxon>
        <taxon>Bacillaceae</taxon>
        <taxon>Streptohalobacillus</taxon>
    </lineage>
</organism>
<dbReference type="InterPro" id="IPR008254">
    <property type="entry name" value="Flavodoxin/NO_synth"/>
</dbReference>
<dbReference type="Gene3D" id="3.40.50.360">
    <property type="match status" value="1"/>
</dbReference>
<keyword evidence="6" id="KW-0288">FMN</keyword>
<comment type="cofactor">
    <cofactor evidence="1">
        <name>FMN</name>
        <dbReference type="ChEBI" id="CHEBI:58210"/>
    </cofactor>
</comment>
<dbReference type="AlphaFoldDB" id="A0A2V3WCR5"/>
<comment type="similarity">
    <text evidence="3">Belongs to the flavodoxin family.</text>
</comment>
<evidence type="ECO:0000313" key="9">
    <source>
        <dbReference type="EMBL" id="PXW90871.1"/>
    </source>
</evidence>
<keyword evidence="7" id="KW-0249">Electron transport</keyword>
<dbReference type="InterPro" id="IPR050619">
    <property type="entry name" value="Flavodoxin"/>
</dbReference>
<dbReference type="RefSeq" id="WP_110251436.1">
    <property type="nucleotide sequence ID" value="NZ_QJJR01000007.1"/>
</dbReference>
<feature type="domain" description="Flavodoxin-like" evidence="8">
    <location>
        <begin position="3"/>
        <end position="144"/>
    </location>
</feature>
<dbReference type="OrthoDB" id="9790745at2"/>
<evidence type="ECO:0000256" key="7">
    <source>
        <dbReference type="ARBA" id="ARBA00022982"/>
    </source>
</evidence>
<evidence type="ECO:0000313" key="10">
    <source>
        <dbReference type="Proteomes" id="UP000247922"/>
    </source>
</evidence>
<dbReference type="EMBL" id="QJJR01000007">
    <property type="protein sequence ID" value="PXW90871.1"/>
    <property type="molecule type" value="Genomic_DNA"/>
</dbReference>
<dbReference type="NCBIfam" id="NF005216">
    <property type="entry name" value="PRK06703.1"/>
    <property type="match status" value="1"/>
</dbReference>
<gene>
    <name evidence="9" type="ORF">DES38_1072</name>
</gene>
<accession>A0A2V3WCR5</accession>
<keyword evidence="5" id="KW-0285">Flavoprotein</keyword>
<dbReference type="InterPro" id="IPR029039">
    <property type="entry name" value="Flavoprotein-like_sf"/>
</dbReference>
<evidence type="ECO:0000256" key="2">
    <source>
        <dbReference type="ARBA" id="ARBA00003297"/>
    </source>
</evidence>
<protein>
    <submittedName>
        <fullName evidence="9">Flavodoxin I</fullName>
    </submittedName>
</protein>